<dbReference type="AlphaFoldDB" id="A0A6L8V422"/>
<dbReference type="PANTHER" id="PTHR12969:SF7">
    <property type="entry name" value="INTRAFLAGELLAR TRANSPORT PROTEIN 52 HOMOLOG"/>
    <property type="match status" value="1"/>
</dbReference>
<dbReference type="SUPFAM" id="SSF49373">
    <property type="entry name" value="Invasin/intimin cell-adhesion fragments"/>
    <property type="match status" value="1"/>
</dbReference>
<evidence type="ECO:0000313" key="4">
    <source>
        <dbReference type="Proteomes" id="UP000481087"/>
    </source>
</evidence>
<name>A0A6L8V422_9BACL</name>
<dbReference type="SUPFAM" id="SSF52317">
    <property type="entry name" value="Class I glutamine amidotransferase-like"/>
    <property type="match status" value="1"/>
</dbReference>
<dbReference type="InterPro" id="IPR008964">
    <property type="entry name" value="Invasin/intimin_cell_adhesion"/>
</dbReference>
<comment type="caution">
    <text evidence="3">The sequence shown here is derived from an EMBL/GenBank/DDBJ whole genome shotgun (WGS) entry which is preliminary data.</text>
</comment>
<proteinExistence type="predicted"/>
<sequence>MGKRAGWKAKAIKAALALTVALPLQVLATSSWQAVMAEGPNDPAPFIEAKVVNGNAGKKVLFDNTHEQTAGAADWVIDGAFSDFGNALANNGYYVKELRKTTPITLSDLSGYDVFVVAESNVPYKTSEQAALAQYVQGGGSIFFIGDHYNADRNKNRWDGSEVFNGYRRGAWTNPASGMSAEESSSAAMQDVASSDWLATQFGLRFRYNALGDINANQIVSPQQSFGITTGVSSVAMHAGSTLAIIDPTKAKGIAYLPQTNEAWANAVDQGVYNGGGVAEGPFVAIAKSGAGKAAFIGDSSPVEDATPKYLREDTGAKKTTYDGFKEVDDGVLLVNMVNWLAKKESYTSLSEVSGLQLDQPTALLPFEAPAASTEPQPEPWAAPNAGYKWYDRSTFKAGSYGGPAATASAAYSFVHQATLPNAVDFPLRVVVDNLPPSTTVTGFNVGIYLVSGGTQIAMVQNADGTWPTAYGYSTQFSVTSDINGHATKDLLVRVKPGTTAAANLRLRQASTNLKTEGVTLGNVPAESLPEEQNPIPAKIDISDARSKAAGTLVTVEGVVTTEPGAFGGQAFYLQDETGGIYVFQSLSGFHQGDKVKVTASTAVFNTELELADPVAIEKTGVAALPAPIAATAVTNDNQGQLIELSDVTVSNIISATPAGSFEFDAVKGSVSNHIRVDVRTGLTLSSFPYQAGQTVSIKGVAAIFKGVFQLKPRGLSDFTVTADTAAPVTTASLSSSANSEGWYKEDVTVSLSAVDDSAGDVTTKISLNGGAEVPYEAPVVIQTEGTNTIAYSSTDAAGNAEAAKSLQVKLDKTAPAAVLTQSGHAVGDVTDADTLTFVLASTDALSGVAEQTLLLDDAVINSGQSIAAGSLTQGAHTVGYRIVDAAGNAAQANVPFNVNAKVTLSQATLSANATSLKPGETTTTHVVGVLSNGAAADLSGAVIVYSTSNGAVATIDAQGKVSAVAEGTAQLTAAVTLNGTTVHTGAATITVVKPLSLGAPGKPVLSDNSGQATGLKDGNYTVTMNMWWGNNGSVFKLYENGDLIQTQSLTDASPAAQTAKVEVKGKANGTYTYTSELINSFGTTTSAPLVVKITDAAPGKPVLSQDNWDGDGSYKVSMNMWWGTNATEYRLYENGVLIETKALTAASPSAQSAVSTIAGRAVGVYEYRCELVNAGGVTSSEKLTVKVTK</sequence>
<evidence type="ECO:0000256" key="1">
    <source>
        <dbReference type="SAM" id="SignalP"/>
    </source>
</evidence>
<dbReference type="Gene3D" id="2.60.40.1080">
    <property type="match status" value="1"/>
</dbReference>
<dbReference type="Gene3D" id="2.60.40.10">
    <property type="entry name" value="Immunoglobulins"/>
    <property type="match status" value="2"/>
</dbReference>
<keyword evidence="3" id="KW-0255">Endonuclease</keyword>
<gene>
    <name evidence="3" type="ORF">GQF01_18045</name>
</gene>
<dbReference type="InterPro" id="IPR013783">
    <property type="entry name" value="Ig-like_fold"/>
</dbReference>
<feature type="chain" id="PRO_5039062406" evidence="1">
    <location>
        <begin position="29"/>
        <end position="1190"/>
    </location>
</feature>
<organism evidence="3 4">
    <name type="scientific">Paenibacillus silvestris</name>
    <dbReference type="NCBI Taxonomy" id="2606219"/>
    <lineage>
        <taxon>Bacteria</taxon>
        <taxon>Bacillati</taxon>
        <taxon>Bacillota</taxon>
        <taxon>Bacilli</taxon>
        <taxon>Bacillales</taxon>
        <taxon>Paenibacillaceae</taxon>
        <taxon>Paenibacillus</taxon>
    </lineage>
</organism>
<keyword evidence="1" id="KW-0732">Signal</keyword>
<keyword evidence="3" id="KW-0540">Nuclease</keyword>
<dbReference type="Gene3D" id="3.40.50.880">
    <property type="match status" value="1"/>
</dbReference>
<dbReference type="GO" id="GO:0004568">
    <property type="term" value="F:chitinase activity"/>
    <property type="evidence" value="ECO:0007669"/>
    <property type="project" value="InterPro"/>
</dbReference>
<feature type="domain" description="Chitinase A N-terminal" evidence="2">
    <location>
        <begin position="1021"/>
        <end position="1097"/>
    </location>
</feature>
<dbReference type="PANTHER" id="PTHR12969">
    <property type="entry name" value="NGD5/OSM-6/IFT52"/>
    <property type="match status" value="1"/>
</dbReference>
<dbReference type="Gene3D" id="3.30.1920.20">
    <property type="match status" value="1"/>
</dbReference>
<dbReference type="Pfam" id="PF08329">
    <property type="entry name" value="ChitinaseA_N"/>
    <property type="match status" value="1"/>
</dbReference>
<accession>A0A6L8V422</accession>
<protein>
    <submittedName>
        <fullName evidence="3">Endonuclease</fullName>
    </submittedName>
</protein>
<dbReference type="InterPro" id="IPR013540">
    <property type="entry name" value="ChitinaseA_N"/>
</dbReference>
<dbReference type="Proteomes" id="UP000481087">
    <property type="component" value="Unassembled WGS sequence"/>
</dbReference>
<keyword evidence="3" id="KW-0378">Hydrolase</keyword>
<evidence type="ECO:0000259" key="2">
    <source>
        <dbReference type="Pfam" id="PF08329"/>
    </source>
</evidence>
<dbReference type="NCBIfam" id="NF047446">
    <property type="entry name" value="barrel_OmpL47"/>
    <property type="match status" value="1"/>
</dbReference>
<keyword evidence="4" id="KW-1185">Reference proteome</keyword>
<dbReference type="RefSeq" id="WP_161408119.1">
    <property type="nucleotide sequence ID" value="NZ_WTUZ01000020.1"/>
</dbReference>
<dbReference type="GO" id="GO:0006032">
    <property type="term" value="P:chitin catabolic process"/>
    <property type="evidence" value="ECO:0007669"/>
    <property type="project" value="InterPro"/>
</dbReference>
<dbReference type="InterPro" id="IPR039975">
    <property type="entry name" value="IFT52"/>
</dbReference>
<dbReference type="InterPro" id="IPR014756">
    <property type="entry name" value="Ig_E-set"/>
</dbReference>
<evidence type="ECO:0000313" key="3">
    <source>
        <dbReference type="EMBL" id="MZQ84019.1"/>
    </source>
</evidence>
<dbReference type="GO" id="GO:0004519">
    <property type="term" value="F:endonuclease activity"/>
    <property type="evidence" value="ECO:0007669"/>
    <property type="project" value="UniProtKB-KW"/>
</dbReference>
<dbReference type="InterPro" id="IPR029062">
    <property type="entry name" value="Class_I_gatase-like"/>
</dbReference>
<dbReference type="EMBL" id="WTUZ01000020">
    <property type="protein sequence ID" value="MZQ84019.1"/>
    <property type="molecule type" value="Genomic_DNA"/>
</dbReference>
<dbReference type="SUPFAM" id="SSF81296">
    <property type="entry name" value="E set domains"/>
    <property type="match status" value="2"/>
</dbReference>
<reference evidence="3 4" key="1">
    <citation type="submission" date="2019-12" db="EMBL/GenBank/DDBJ databases">
        <title>Paenibacillus sp. nov. sp. isolated from soil.</title>
        <authorList>
            <person name="Kim J."/>
            <person name="Jeong S.E."/>
            <person name="Jung H.S."/>
            <person name="Jeon C.O."/>
        </authorList>
    </citation>
    <scope>NUCLEOTIDE SEQUENCE [LARGE SCALE GENOMIC DNA]</scope>
    <source>
        <strain evidence="3 4">5J-6</strain>
    </source>
</reference>
<feature type="signal peptide" evidence="1">
    <location>
        <begin position="1"/>
        <end position="28"/>
    </location>
</feature>
<dbReference type="InterPro" id="IPR058094">
    <property type="entry name" value="Ig-like_OmpL47-like"/>
</dbReference>